<reference evidence="3" key="1">
    <citation type="submission" date="2018-12" db="EMBL/GenBank/DDBJ databases">
        <title>Tengunoibacter tsumagoiensis gen. nov., sp. nov., Dictyobacter kobayashii sp. nov., D. alpinus sp. nov., and D. joshuensis sp. nov. and description of Dictyobacteraceae fam. nov. within the order Ktedonobacterales isolated from Tengu-no-mugimeshi.</title>
        <authorList>
            <person name="Wang C.M."/>
            <person name="Zheng Y."/>
            <person name="Sakai Y."/>
            <person name="Toyoda A."/>
            <person name="Minakuchi Y."/>
            <person name="Abe K."/>
            <person name="Yokota A."/>
            <person name="Yabe S."/>
        </authorList>
    </citation>
    <scope>NUCLEOTIDE SEQUENCE [LARGE SCALE GENOMIC DNA]</scope>
    <source>
        <strain evidence="3">Uno16</strain>
    </source>
</reference>
<organism evidence="2 3">
    <name type="scientific">Dictyobacter alpinus</name>
    <dbReference type="NCBI Taxonomy" id="2014873"/>
    <lineage>
        <taxon>Bacteria</taxon>
        <taxon>Bacillati</taxon>
        <taxon>Chloroflexota</taxon>
        <taxon>Ktedonobacteria</taxon>
        <taxon>Ktedonobacterales</taxon>
        <taxon>Dictyobacteraceae</taxon>
        <taxon>Dictyobacter</taxon>
    </lineage>
</organism>
<dbReference type="InterPro" id="IPR018723">
    <property type="entry name" value="DUF2254_membrane"/>
</dbReference>
<dbReference type="EMBL" id="BIFT01000002">
    <property type="protein sequence ID" value="GCE31699.1"/>
    <property type="molecule type" value="Genomic_DNA"/>
</dbReference>
<protein>
    <recommendedName>
        <fullName evidence="4">DUF2254 domain-containing protein</fullName>
    </recommendedName>
</protein>
<evidence type="ECO:0000313" key="3">
    <source>
        <dbReference type="Proteomes" id="UP000287171"/>
    </source>
</evidence>
<dbReference type="AlphaFoldDB" id="A0A402BK23"/>
<name>A0A402BK23_9CHLR</name>
<feature type="transmembrane region" description="Helical" evidence="1">
    <location>
        <begin position="20"/>
        <end position="41"/>
    </location>
</feature>
<evidence type="ECO:0000313" key="2">
    <source>
        <dbReference type="EMBL" id="GCE31699.1"/>
    </source>
</evidence>
<feature type="transmembrane region" description="Helical" evidence="1">
    <location>
        <begin position="141"/>
        <end position="163"/>
    </location>
</feature>
<feature type="transmembrane region" description="Helical" evidence="1">
    <location>
        <begin position="61"/>
        <end position="90"/>
    </location>
</feature>
<comment type="caution">
    <text evidence="2">The sequence shown here is derived from an EMBL/GenBank/DDBJ whole genome shotgun (WGS) entry which is preliminary data.</text>
</comment>
<dbReference type="Proteomes" id="UP000287171">
    <property type="component" value="Unassembled WGS sequence"/>
</dbReference>
<keyword evidence="1" id="KW-0472">Membrane</keyword>
<proteinExistence type="predicted"/>
<dbReference type="Pfam" id="PF10011">
    <property type="entry name" value="DUF2254"/>
    <property type="match status" value="1"/>
</dbReference>
<accession>A0A402BK23</accession>
<dbReference type="OrthoDB" id="2955631at2"/>
<dbReference type="RefSeq" id="WP_126631637.1">
    <property type="nucleotide sequence ID" value="NZ_BIFT01000002.1"/>
</dbReference>
<keyword evidence="1" id="KW-0812">Transmembrane</keyword>
<gene>
    <name evidence="2" type="ORF">KDA_71830</name>
</gene>
<feature type="transmembrane region" description="Helical" evidence="1">
    <location>
        <begin position="111"/>
        <end position="129"/>
    </location>
</feature>
<keyword evidence="3" id="KW-1185">Reference proteome</keyword>
<keyword evidence="1" id="KW-1133">Transmembrane helix</keyword>
<evidence type="ECO:0000256" key="1">
    <source>
        <dbReference type="SAM" id="Phobius"/>
    </source>
</evidence>
<evidence type="ECO:0008006" key="4">
    <source>
        <dbReference type="Google" id="ProtNLM"/>
    </source>
</evidence>
<sequence>MLQTRLSEIRVRWQDLMDGFWFVPGLISGGIAVLALIFLGFDHLHGESDLPFLFSGNSSAASGILSAISASFIAALGLSFSIMIVTFQLVTSQFTPRGLRGLLSDRVTQSISGYFVGIFAYALIVLAAVRDPAPNHPGFVPALSISLAILLAFVGLILLIIFFHHIAGSMHIYNITARISRETLEALDDMYPAWSNDATQQEDGAQLLAQWQQEGDPDLIYATHNGYVQTIDFDGLLHAFSRIGPGVRLQLAVCPGEFVSKESVIARVWSPRNLEDAAVEVLRRCVVVLKQRDMEQDPAFGIRQLTDIALRAMSPAVNDPSTAVNCIHYLQAIFEHLAHCGPAPSVRHLGGSIVVIRYLTFQEYVQVLVEIGRVTTTNARVARALLRALASLIDIAAHTAQERIPYLLEIADAIVMPALADARTDLDRQILNEAYQPIQEIAQKLKALPDASSGAARKEITH</sequence>